<sequence>MNLKKYIIEKSKDIGIDIVGFTGCNRLDSLNDYLIERKAKNKETEFEEKDIEKRIDPKKVFPSCKTIIAIGISYNVDFNESVDFKLKGRISKSSWGEDYHRVVKEKIEKLIKEIKKEVDFNYEYFVDTGPLVDREIAKKSGIGWYGKNCSIINDYYGSFVFIGHILTDLNIVPDRELKEKCKDCNVCIKACPTGALEGPYRFNPQKCISYLTQTKKDIPYELREKMGIKVYGCDTCQLVCPMNKKAVKSGKEEFIPSITKGYIDIEEIFTLSNKQFKKKYGHMAGSWRGRNILRRNSLIALGNMKNKENIDFLRMVLKDKNPMMRKYSAWAILNIDKYLGSLIVKEAMKFEKEEDVKKDMECLLKYFQNKN</sequence>
<dbReference type="GO" id="GO:0046872">
    <property type="term" value="F:metal ion binding"/>
    <property type="evidence" value="ECO:0007669"/>
    <property type="project" value="UniProtKB-KW"/>
</dbReference>
<keyword evidence="6 10" id="KW-0560">Oxidoreductase</keyword>
<dbReference type="PANTHER" id="PTHR30002">
    <property type="entry name" value="EPOXYQUEUOSINE REDUCTASE"/>
    <property type="match status" value="1"/>
</dbReference>
<keyword evidence="2" id="KW-0963">Cytoplasm</keyword>
<proteinExistence type="predicted"/>
<dbReference type="EC" id="1.17.99.6" evidence="10"/>
<evidence type="ECO:0000256" key="4">
    <source>
        <dbReference type="ARBA" id="ARBA00022723"/>
    </source>
</evidence>
<dbReference type="Gene3D" id="3.30.70.20">
    <property type="match status" value="1"/>
</dbReference>
<comment type="caution">
    <text evidence="10">The sequence shown here is derived from an EMBL/GenBank/DDBJ whole genome shotgun (WGS) entry which is preliminary data.</text>
</comment>
<dbReference type="InterPro" id="IPR013542">
    <property type="entry name" value="QueG_DUF1730"/>
</dbReference>
<evidence type="ECO:0000313" key="11">
    <source>
        <dbReference type="Proteomes" id="UP001142078"/>
    </source>
</evidence>
<gene>
    <name evidence="10" type="primary">queG</name>
    <name evidence="10" type="ORF">NSA23_03325</name>
</gene>
<evidence type="ECO:0000256" key="2">
    <source>
        <dbReference type="ARBA" id="ARBA00022490"/>
    </source>
</evidence>
<accession>A0A9X2S613</accession>
<dbReference type="SUPFAM" id="SSF54862">
    <property type="entry name" value="4Fe-4S ferredoxins"/>
    <property type="match status" value="1"/>
</dbReference>
<keyword evidence="5" id="KW-0671">Queuosine biosynthesis</keyword>
<dbReference type="Pfam" id="PF13484">
    <property type="entry name" value="Fer4_16"/>
    <property type="match status" value="1"/>
</dbReference>
<evidence type="ECO:0000256" key="1">
    <source>
        <dbReference type="ARBA" id="ARBA00022485"/>
    </source>
</evidence>
<dbReference type="InterPro" id="IPR016024">
    <property type="entry name" value="ARM-type_fold"/>
</dbReference>
<evidence type="ECO:0000313" key="10">
    <source>
        <dbReference type="EMBL" id="MCR2043142.1"/>
    </source>
</evidence>
<name>A0A9X2S613_9FIRM</name>
<dbReference type="GO" id="GO:0008616">
    <property type="term" value="P:tRNA queuosine(34) biosynthetic process"/>
    <property type="evidence" value="ECO:0007669"/>
    <property type="project" value="UniProtKB-KW"/>
</dbReference>
<keyword evidence="7" id="KW-0408">Iron</keyword>
<organism evidence="10 11">
    <name type="scientific">Anaerosalibacter massiliensis</name>
    <dbReference type="NCBI Taxonomy" id="1347392"/>
    <lineage>
        <taxon>Bacteria</taxon>
        <taxon>Bacillati</taxon>
        <taxon>Bacillota</taxon>
        <taxon>Tissierellia</taxon>
        <taxon>Tissierellales</taxon>
        <taxon>Sporanaerobacteraceae</taxon>
        <taxon>Anaerosalibacter</taxon>
    </lineage>
</organism>
<feature type="domain" description="4Fe-4S ferredoxin-type" evidence="9">
    <location>
        <begin position="171"/>
        <end position="201"/>
    </location>
</feature>
<evidence type="ECO:0000256" key="7">
    <source>
        <dbReference type="ARBA" id="ARBA00023004"/>
    </source>
</evidence>
<evidence type="ECO:0000256" key="3">
    <source>
        <dbReference type="ARBA" id="ARBA00022694"/>
    </source>
</evidence>
<protein>
    <submittedName>
        <fullName evidence="10">tRNA epoxyqueuosine(34) reductase QueG</fullName>
        <ecNumber evidence="10">1.17.99.6</ecNumber>
    </submittedName>
</protein>
<evidence type="ECO:0000256" key="6">
    <source>
        <dbReference type="ARBA" id="ARBA00023002"/>
    </source>
</evidence>
<keyword evidence="8" id="KW-0411">Iron-sulfur</keyword>
<dbReference type="RefSeq" id="WP_257490127.1">
    <property type="nucleotide sequence ID" value="NZ_JANJZL010000002.1"/>
</dbReference>
<dbReference type="PANTHER" id="PTHR30002:SF4">
    <property type="entry name" value="EPOXYQUEUOSINE REDUCTASE"/>
    <property type="match status" value="1"/>
</dbReference>
<reference evidence="10" key="1">
    <citation type="submission" date="2022-07" db="EMBL/GenBank/DDBJ databases">
        <title>Enhanced cultured diversity of the mouse gut microbiota enables custom-made synthetic communities.</title>
        <authorList>
            <person name="Afrizal A."/>
        </authorList>
    </citation>
    <scope>NUCLEOTIDE SEQUENCE</scope>
    <source>
        <strain evidence="10">DSM 29482</strain>
    </source>
</reference>
<keyword evidence="11" id="KW-1185">Reference proteome</keyword>
<dbReference type="InterPro" id="IPR017900">
    <property type="entry name" value="4Fe4S_Fe_S_CS"/>
</dbReference>
<evidence type="ECO:0000256" key="5">
    <source>
        <dbReference type="ARBA" id="ARBA00022785"/>
    </source>
</evidence>
<dbReference type="PROSITE" id="PS00198">
    <property type="entry name" value="4FE4S_FER_1"/>
    <property type="match status" value="1"/>
</dbReference>
<dbReference type="EMBL" id="JANJZL010000002">
    <property type="protein sequence ID" value="MCR2043142.1"/>
    <property type="molecule type" value="Genomic_DNA"/>
</dbReference>
<keyword evidence="3" id="KW-0819">tRNA processing</keyword>
<dbReference type="NCBIfam" id="TIGR00276">
    <property type="entry name" value="tRNA epoxyqueuosine(34) reductase QueG"/>
    <property type="match status" value="1"/>
</dbReference>
<evidence type="ECO:0000259" key="9">
    <source>
        <dbReference type="PROSITE" id="PS51379"/>
    </source>
</evidence>
<keyword evidence="1" id="KW-0004">4Fe-4S</keyword>
<dbReference type="PROSITE" id="PS51379">
    <property type="entry name" value="4FE4S_FER_2"/>
    <property type="match status" value="1"/>
</dbReference>
<dbReference type="Proteomes" id="UP001142078">
    <property type="component" value="Unassembled WGS sequence"/>
</dbReference>
<dbReference type="AlphaFoldDB" id="A0A9X2S613"/>
<dbReference type="Pfam" id="PF08331">
    <property type="entry name" value="QueG_DUF1730"/>
    <property type="match status" value="1"/>
</dbReference>
<dbReference type="SUPFAM" id="SSF48371">
    <property type="entry name" value="ARM repeat"/>
    <property type="match status" value="1"/>
</dbReference>
<evidence type="ECO:0000256" key="8">
    <source>
        <dbReference type="ARBA" id="ARBA00023014"/>
    </source>
</evidence>
<dbReference type="InterPro" id="IPR017896">
    <property type="entry name" value="4Fe4S_Fe-S-bd"/>
</dbReference>
<dbReference type="InterPro" id="IPR004453">
    <property type="entry name" value="QueG"/>
</dbReference>
<dbReference type="GO" id="GO:0051539">
    <property type="term" value="F:4 iron, 4 sulfur cluster binding"/>
    <property type="evidence" value="ECO:0007669"/>
    <property type="project" value="UniProtKB-KW"/>
</dbReference>
<keyword evidence="4" id="KW-0479">Metal-binding</keyword>
<dbReference type="GO" id="GO:0052693">
    <property type="term" value="F:epoxyqueuosine reductase activity"/>
    <property type="evidence" value="ECO:0007669"/>
    <property type="project" value="UniProtKB-EC"/>
</dbReference>